<dbReference type="InterPro" id="IPR002716">
    <property type="entry name" value="PIN_dom"/>
</dbReference>
<organism evidence="2 3">
    <name type="scientific">Roseateles terrae</name>
    <dbReference type="NCBI Taxonomy" id="431060"/>
    <lineage>
        <taxon>Bacteria</taxon>
        <taxon>Pseudomonadati</taxon>
        <taxon>Pseudomonadota</taxon>
        <taxon>Betaproteobacteria</taxon>
        <taxon>Burkholderiales</taxon>
        <taxon>Sphaerotilaceae</taxon>
        <taxon>Roseateles</taxon>
    </lineage>
</organism>
<dbReference type="InterPro" id="IPR002850">
    <property type="entry name" value="PIN_toxin-like"/>
</dbReference>
<gene>
    <name evidence="2" type="ORF">FHS28_001980</name>
</gene>
<dbReference type="EMBL" id="JACHXO010000003">
    <property type="protein sequence ID" value="MBB3194584.1"/>
    <property type="molecule type" value="Genomic_DNA"/>
</dbReference>
<feature type="domain" description="PIN" evidence="1">
    <location>
        <begin position="18"/>
        <end position="117"/>
    </location>
</feature>
<evidence type="ECO:0000259" key="1">
    <source>
        <dbReference type="Pfam" id="PF13470"/>
    </source>
</evidence>
<dbReference type="PANTHER" id="PTHR34610:SF3">
    <property type="entry name" value="SSL7007 PROTEIN"/>
    <property type="match status" value="1"/>
</dbReference>
<comment type="caution">
    <text evidence="2">The sequence shown here is derived from an EMBL/GenBank/DDBJ whole genome shotgun (WGS) entry which is preliminary data.</text>
</comment>
<dbReference type="Proteomes" id="UP000574369">
    <property type="component" value="Unassembled WGS sequence"/>
</dbReference>
<evidence type="ECO:0000313" key="3">
    <source>
        <dbReference type="Proteomes" id="UP000574369"/>
    </source>
</evidence>
<proteinExistence type="predicted"/>
<evidence type="ECO:0000313" key="2">
    <source>
        <dbReference type="EMBL" id="MBB3194584.1"/>
    </source>
</evidence>
<name>A0ABR6GR38_9BURK</name>
<reference evidence="2 3" key="1">
    <citation type="submission" date="2020-08" db="EMBL/GenBank/DDBJ databases">
        <title>Genomic Encyclopedia of Type Strains, Phase III (KMG-III): the genomes of soil and plant-associated and newly described type strains.</title>
        <authorList>
            <person name="Whitman W."/>
        </authorList>
    </citation>
    <scope>NUCLEOTIDE SEQUENCE [LARGE SCALE GENOMIC DNA]</scope>
    <source>
        <strain evidence="2 3">CECT 7247</strain>
    </source>
</reference>
<dbReference type="Pfam" id="PF13470">
    <property type="entry name" value="PIN_3"/>
    <property type="match status" value="1"/>
</dbReference>
<sequence length="162" mass="18004">MNHAVFPPSLPVVAAGQRVVLDTQIVMDWLVFDEPRVMPVIALVESRHLLWTATAAMKAEMLHVLGRGVAARYEPDLDRIHAAFERHCELVPEPVLGMARPRCTDGDDQKFIDLALHLASQGSALLMSRDRAVLKVAKRAARLGLEIVAPDVWIQRQTLSTQ</sequence>
<dbReference type="PANTHER" id="PTHR34610">
    <property type="entry name" value="SSL7007 PROTEIN"/>
    <property type="match status" value="1"/>
</dbReference>
<dbReference type="RefSeq" id="WP_184294485.1">
    <property type="nucleotide sequence ID" value="NZ_JACHXO010000003.1"/>
</dbReference>
<keyword evidence="3" id="KW-1185">Reference proteome</keyword>
<protein>
    <submittedName>
        <fullName evidence="2">Nucleic acid-binding protein</fullName>
    </submittedName>
</protein>
<dbReference type="InterPro" id="IPR029060">
    <property type="entry name" value="PIN-like_dom_sf"/>
</dbReference>
<dbReference type="SUPFAM" id="SSF88723">
    <property type="entry name" value="PIN domain-like"/>
    <property type="match status" value="1"/>
</dbReference>
<accession>A0ABR6GR38</accession>